<dbReference type="AlphaFoldDB" id="A0A7W7PWK5"/>
<gene>
    <name evidence="2" type="ORF">FHS37_006712</name>
</gene>
<reference evidence="2 3" key="1">
    <citation type="submission" date="2020-08" db="EMBL/GenBank/DDBJ databases">
        <title>Genomic Encyclopedia of Type Strains, Phase III (KMG-III): the genomes of soil and plant-associated and newly described type strains.</title>
        <authorList>
            <person name="Whitman W."/>
        </authorList>
    </citation>
    <scope>NUCLEOTIDE SEQUENCE [LARGE SCALE GENOMIC DNA]</scope>
    <source>
        <strain evidence="2 3">CECT 3273</strain>
    </source>
</reference>
<evidence type="ECO:0000256" key="1">
    <source>
        <dbReference type="SAM" id="MobiDB-lite"/>
    </source>
</evidence>
<dbReference type="EMBL" id="JACHJI010000017">
    <property type="protein sequence ID" value="MBB4902615.1"/>
    <property type="molecule type" value="Genomic_DNA"/>
</dbReference>
<evidence type="ECO:0000313" key="3">
    <source>
        <dbReference type="Proteomes" id="UP000579523"/>
    </source>
</evidence>
<proteinExistence type="predicted"/>
<protein>
    <submittedName>
        <fullName evidence="2">Uncharacterized protein</fullName>
    </submittedName>
</protein>
<keyword evidence="3" id="KW-1185">Reference proteome</keyword>
<evidence type="ECO:0000313" key="2">
    <source>
        <dbReference type="EMBL" id="MBB4902615.1"/>
    </source>
</evidence>
<accession>A0A7W7PWK5</accession>
<comment type="caution">
    <text evidence="2">The sequence shown here is derived from an EMBL/GenBank/DDBJ whole genome shotgun (WGS) entry which is preliminary data.</text>
</comment>
<feature type="region of interest" description="Disordered" evidence="1">
    <location>
        <begin position="1"/>
        <end position="45"/>
    </location>
</feature>
<sequence length="113" mass="12252">MKAPGPDLAEARGMQKGRQPGPVSAPLTSPPDLARGAEDCSTPSIQATKTRYRGYTSPYSLLAEKVIMPCWNLSHRKHATAIRAAERAGARMFRVTPTGQLPRFPLLPALARD</sequence>
<name>A0A7W7PWK5_9ACTN</name>
<dbReference type="Proteomes" id="UP000579523">
    <property type="component" value="Unassembled WGS sequence"/>
</dbReference>
<organism evidence="2 3">
    <name type="scientific">Streptomyces griseomycini</name>
    <dbReference type="NCBI Taxonomy" id="66895"/>
    <lineage>
        <taxon>Bacteria</taxon>
        <taxon>Bacillati</taxon>
        <taxon>Actinomycetota</taxon>
        <taxon>Actinomycetes</taxon>
        <taxon>Kitasatosporales</taxon>
        <taxon>Streptomycetaceae</taxon>
        <taxon>Streptomyces</taxon>
    </lineage>
</organism>